<keyword evidence="1" id="KW-0175">Coiled coil</keyword>
<gene>
    <name evidence="2" type="ORF">RFULGI_LOCUS8858</name>
</gene>
<evidence type="ECO:0000313" key="3">
    <source>
        <dbReference type="Proteomes" id="UP000789396"/>
    </source>
</evidence>
<feature type="non-terminal residue" evidence="2">
    <location>
        <position position="1"/>
    </location>
</feature>
<proteinExistence type="predicted"/>
<comment type="caution">
    <text evidence="2">The sequence shown here is derived from an EMBL/GenBank/DDBJ whole genome shotgun (WGS) entry which is preliminary data.</text>
</comment>
<accession>A0A9N9E290</accession>
<dbReference type="Proteomes" id="UP000789396">
    <property type="component" value="Unassembled WGS sequence"/>
</dbReference>
<dbReference type="GO" id="GO:0016887">
    <property type="term" value="F:ATP hydrolysis activity"/>
    <property type="evidence" value="ECO:0007669"/>
    <property type="project" value="InterPro"/>
</dbReference>
<protein>
    <submittedName>
        <fullName evidence="2">6632_t:CDS:1</fullName>
    </submittedName>
</protein>
<name>A0A9N9E290_9GLOM</name>
<evidence type="ECO:0000256" key="1">
    <source>
        <dbReference type="SAM" id="Coils"/>
    </source>
</evidence>
<dbReference type="OrthoDB" id="2400221at2759"/>
<sequence>EISIFIKRCFLAAKNGYNERLFCIAGLEFLEFELQYKLVNELRNFQKSETDYYLTLICCQENGIRHHILDQFSEHVRFTNGLGENTMKNMYKELCSNVFCVTSYLSGQGKTEYIKNASAEKDFIARNLLIGDDVHFDELVEKLKNLVFIEIASSNNERLLNSIPIAKCLQSVNLKWDIKNFIVSSEISSPIQIVSHYLDAYESQQLNSKDILFTGKRTVRRPMNPARCQELVQKYFLDGNEEDIKSYRFVEIFLNVFADQLVRLSLSSFFNVNNIQLMVKDTNIRTTLVKTLLNVSKDFATRSVATQQESTQLIENIDDDQLETIVQWDTSNHLVVFFLSQTPDSICALYRDRKHVPQNVKKLLMSQNIRNYQNDLPQVSQNRRNYQNEFSQLSQNIRNYQNDLSQHIRNYQNDVSQMSQNIRNYQNNFSQRSQNIRNYRNDFSQRSHNIRNSQNDFSQRSQNIRNSQNDFSQPGEQKIWELDDYNTMSESALLEKLEGIARKSMGKLELPSYALSADNLKMALILLRARANIPVVICGEAGCGKVREIPKIHLKEKEPRTSLISFLAAVVEVKFKVLSLHAGIREDQIYDFMETIHPLPDQILDYVWDYGVLKLEEEKAYIKIMVESQIGAHPIFVDLLCESQKFIRMVEESYTVSLRDERPPATHPRGISRFLPFWDYPPKDKKTLIRNSFVLSLGLCYQSRLYDQDLRKRYRECMAKVFTEHKERLNASDFQMIIRREQEDFMRRMVCPPSTADNDALLENILVMIVCILNRIPVFIIGAPGSSKSLAVRLISSNLRGAESDDEYFKTLPQAFPVQAVVLLDEVGLAETSRFNPLKVLHALLEPGFLKDDSIESPNTSVVETQSKPILDIDTEDPMEGSSSSVINKVDPSVSINKENPKDGPAVSVVALLVQRPKFGIDDLTLTAKMLLDNDKKAKNGIDTSILRQLAKAYLDYEKDQKYKNFH</sequence>
<dbReference type="GO" id="GO:0004842">
    <property type="term" value="F:ubiquitin-protein transferase activity"/>
    <property type="evidence" value="ECO:0007669"/>
    <property type="project" value="InterPro"/>
</dbReference>
<dbReference type="InterPro" id="IPR031248">
    <property type="entry name" value="RNF213"/>
</dbReference>
<dbReference type="EMBL" id="CAJVPZ010014861">
    <property type="protein sequence ID" value="CAG8661306.1"/>
    <property type="molecule type" value="Genomic_DNA"/>
</dbReference>
<feature type="non-terminal residue" evidence="2">
    <location>
        <position position="967"/>
    </location>
</feature>
<dbReference type="PANTHER" id="PTHR22605:SF1">
    <property type="entry name" value="RZ-TYPE DOMAIN-CONTAINING PROTEIN"/>
    <property type="match status" value="1"/>
</dbReference>
<keyword evidence="3" id="KW-1185">Reference proteome</keyword>
<dbReference type="AlphaFoldDB" id="A0A9N9E290"/>
<dbReference type="PANTHER" id="PTHR22605">
    <property type="entry name" value="RZ-TYPE DOMAIN-CONTAINING PROTEIN"/>
    <property type="match status" value="1"/>
</dbReference>
<feature type="coiled-coil region" evidence="1">
    <location>
        <begin position="369"/>
        <end position="442"/>
    </location>
</feature>
<evidence type="ECO:0000313" key="2">
    <source>
        <dbReference type="EMBL" id="CAG8661306.1"/>
    </source>
</evidence>
<reference evidence="2" key="1">
    <citation type="submission" date="2021-06" db="EMBL/GenBank/DDBJ databases">
        <authorList>
            <person name="Kallberg Y."/>
            <person name="Tangrot J."/>
            <person name="Rosling A."/>
        </authorList>
    </citation>
    <scope>NUCLEOTIDE SEQUENCE</scope>
    <source>
        <strain evidence="2">IN212</strain>
    </source>
</reference>
<organism evidence="2 3">
    <name type="scientific">Racocetra fulgida</name>
    <dbReference type="NCBI Taxonomy" id="60492"/>
    <lineage>
        <taxon>Eukaryota</taxon>
        <taxon>Fungi</taxon>
        <taxon>Fungi incertae sedis</taxon>
        <taxon>Mucoromycota</taxon>
        <taxon>Glomeromycotina</taxon>
        <taxon>Glomeromycetes</taxon>
        <taxon>Diversisporales</taxon>
        <taxon>Gigasporaceae</taxon>
        <taxon>Racocetra</taxon>
    </lineage>
</organism>